<reference evidence="1 2" key="1">
    <citation type="submission" date="2024-03" db="EMBL/GenBank/DDBJ databases">
        <title>Chitinophaga caseinilytica sp. nov., a casein hydrolysing bacterium isolated from forest soil.</title>
        <authorList>
            <person name="Lee D.S."/>
            <person name="Han D.M."/>
            <person name="Baek J.H."/>
            <person name="Choi D.G."/>
            <person name="Jeon J.H."/>
            <person name="Jeon C.O."/>
        </authorList>
    </citation>
    <scope>NUCLEOTIDE SEQUENCE [LARGE SCALE GENOMIC DNA]</scope>
    <source>
        <strain evidence="1 2">KACC 19118</strain>
    </source>
</reference>
<accession>A0ABZ2Z954</accession>
<sequence>MKPFVDPLCPESLLQFIWLSGRFNTDRLATVAGEPLEILHPGQLNRHAGPDFSAARIRIGPLLWAGNVEIHYRTSDWLRHGHQHDRRYDRVILHVVFQHDADTGNIPVLELQPRVPKILLRRYRALMDNADELPCSRLLARVPDSAWEDWLARLAAGRMERKAGVFLGWLKQTGSNWEEVCLRAVAACFGMPVNTDAFRELMAATPWRVLTRIRHSALSLEALLFGQAGLLPEDPKEPWPAKLQEEYRFLCRKYSLESMAPHAWHWLRMRPSSFPTMRIACLAALLHKEPHLFSAMLDNERPESLEALLTVQPSAYWDDHYRFGIRSVRTASMGRQAVRHVLINAVAPLLYAYGQYLKSEALQRRALALWQALGAESNRILRAWAREGVEARSAGESQALIELRQQFCDEKKCLDCRIGKGLLGDEHWLASELGEEAGPDWGRKMQGLNGDTKKPPFAGWPYSFSGETLQEVVTPCPGAPLYGYQVKVTSC</sequence>
<name>A0ABZ2Z954_9BACT</name>
<dbReference type="Pfam" id="PF11013">
    <property type="entry name" value="DUF2851"/>
    <property type="match status" value="1"/>
</dbReference>
<dbReference type="RefSeq" id="WP_341843340.1">
    <property type="nucleotide sequence ID" value="NZ_CP149792.1"/>
</dbReference>
<keyword evidence="2" id="KW-1185">Reference proteome</keyword>
<proteinExistence type="predicted"/>
<gene>
    <name evidence="1" type="ORF">WJU22_11295</name>
</gene>
<dbReference type="Proteomes" id="UP001449657">
    <property type="component" value="Chromosome"/>
</dbReference>
<dbReference type="InterPro" id="IPR021272">
    <property type="entry name" value="DUF2851"/>
</dbReference>
<evidence type="ECO:0000313" key="2">
    <source>
        <dbReference type="Proteomes" id="UP001449657"/>
    </source>
</evidence>
<organism evidence="1 2">
    <name type="scientific">Chitinophaga caseinilytica</name>
    <dbReference type="NCBI Taxonomy" id="2267521"/>
    <lineage>
        <taxon>Bacteria</taxon>
        <taxon>Pseudomonadati</taxon>
        <taxon>Bacteroidota</taxon>
        <taxon>Chitinophagia</taxon>
        <taxon>Chitinophagales</taxon>
        <taxon>Chitinophagaceae</taxon>
        <taxon>Chitinophaga</taxon>
    </lineage>
</organism>
<evidence type="ECO:0000313" key="1">
    <source>
        <dbReference type="EMBL" id="WZN48756.1"/>
    </source>
</evidence>
<dbReference type="EMBL" id="CP150096">
    <property type="protein sequence ID" value="WZN48756.1"/>
    <property type="molecule type" value="Genomic_DNA"/>
</dbReference>
<protein>
    <submittedName>
        <fullName evidence="1">DUF2851 family protein</fullName>
    </submittedName>
</protein>